<evidence type="ECO:0000256" key="1">
    <source>
        <dbReference type="SAM" id="MobiDB-lite"/>
    </source>
</evidence>
<evidence type="ECO:0000313" key="2">
    <source>
        <dbReference type="EMBL" id="PRP93607.1"/>
    </source>
</evidence>
<reference evidence="2 3" key="1">
    <citation type="submission" date="2018-03" db="EMBL/GenBank/DDBJ databases">
        <title>Draft Genome Sequences of the Obligatory Marine Myxobacteria Enhygromyxa salina SWB007.</title>
        <authorList>
            <person name="Poehlein A."/>
            <person name="Moghaddam J.A."/>
            <person name="Harms H."/>
            <person name="Alanjari M."/>
            <person name="Koenig G.M."/>
            <person name="Daniel R."/>
            <person name="Schaeberle T.F."/>
        </authorList>
    </citation>
    <scope>NUCLEOTIDE SEQUENCE [LARGE SCALE GENOMIC DNA]</scope>
    <source>
        <strain evidence="2 3">SWB007</strain>
    </source>
</reference>
<dbReference type="EMBL" id="PVNL01000147">
    <property type="protein sequence ID" value="PRP93607.1"/>
    <property type="molecule type" value="Genomic_DNA"/>
</dbReference>
<dbReference type="RefSeq" id="WP_181234605.1">
    <property type="nucleotide sequence ID" value="NZ_PVNL01000147.1"/>
</dbReference>
<proteinExistence type="predicted"/>
<protein>
    <submittedName>
        <fullName evidence="2">Uncharacterized protein</fullName>
    </submittedName>
</protein>
<sequence length="54" mass="5724">MEPAATERTPVQSVQNHAAQTHSTPRGRRPATMGKSIAEQAYLANAANRAKHGG</sequence>
<feature type="region of interest" description="Disordered" evidence="1">
    <location>
        <begin position="1"/>
        <end position="36"/>
    </location>
</feature>
<dbReference type="Proteomes" id="UP000238823">
    <property type="component" value="Unassembled WGS sequence"/>
</dbReference>
<feature type="compositionally biased region" description="Polar residues" evidence="1">
    <location>
        <begin position="9"/>
        <end position="24"/>
    </location>
</feature>
<gene>
    <name evidence="2" type="ORF">ENSA7_80350</name>
</gene>
<organism evidence="2 3">
    <name type="scientific">Enhygromyxa salina</name>
    <dbReference type="NCBI Taxonomy" id="215803"/>
    <lineage>
        <taxon>Bacteria</taxon>
        <taxon>Pseudomonadati</taxon>
        <taxon>Myxococcota</taxon>
        <taxon>Polyangia</taxon>
        <taxon>Nannocystales</taxon>
        <taxon>Nannocystaceae</taxon>
        <taxon>Enhygromyxa</taxon>
    </lineage>
</organism>
<comment type="caution">
    <text evidence="2">The sequence shown here is derived from an EMBL/GenBank/DDBJ whole genome shotgun (WGS) entry which is preliminary data.</text>
</comment>
<name>A0A2S9XL90_9BACT</name>
<evidence type="ECO:0000313" key="3">
    <source>
        <dbReference type="Proteomes" id="UP000238823"/>
    </source>
</evidence>
<accession>A0A2S9XL90</accession>
<dbReference type="AlphaFoldDB" id="A0A2S9XL90"/>